<evidence type="ECO:0000313" key="4">
    <source>
        <dbReference type="Proteomes" id="UP000636709"/>
    </source>
</evidence>
<dbReference type="Pfam" id="PF07526">
    <property type="entry name" value="POX"/>
    <property type="match status" value="1"/>
</dbReference>
<comment type="caution">
    <text evidence="3">The sequence shown here is derived from an EMBL/GenBank/DDBJ whole genome shotgun (WGS) entry which is preliminary data.</text>
</comment>
<dbReference type="Proteomes" id="UP000636709">
    <property type="component" value="Unassembled WGS sequence"/>
</dbReference>
<dbReference type="InterPro" id="IPR006563">
    <property type="entry name" value="POX_dom"/>
</dbReference>
<feature type="region of interest" description="Disordered" evidence="1">
    <location>
        <begin position="102"/>
        <end position="131"/>
    </location>
</feature>
<accession>A0A835FVA2</accession>
<reference evidence="3" key="1">
    <citation type="submission" date="2020-07" db="EMBL/GenBank/DDBJ databases">
        <title>Genome sequence and genetic diversity analysis of an under-domesticated orphan crop, white fonio (Digitaria exilis).</title>
        <authorList>
            <person name="Bennetzen J.L."/>
            <person name="Chen S."/>
            <person name="Ma X."/>
            <person name="Wang X."/>
            <person name="Yssel A.E.J."/>
            <person name="Chaluvadi S.R."/>
            <person name="Johnson M."/>
            <person name="Gangashetty P."/>
            <person name="Hamidou F."/>
            <person name="Sanogo M.D."/>
            <person name="Zwaenepoel A."/>
            <person name="Wallace J."/>
            <person name="Van De Peer Y."/>
            <person name="Van Deynze A."/>
        </authorList>
    </citation>
    <scope>NUCLEOTIDE SEQUENCE</scope>
    <source>
        <tissue evidence="3">Leaves</tissue>
    </source>
</reference>
<dbReference type="AlphaFoldDB" id="A0A835FVA2"/>
<feature type="compositionally biased region" description="Low complexity" evidence="1">
    <location>
        <begin position="115"/>
        <end position="131"/>
    </location>
</feature>
<evidence type="ECO:0000259" key="2">
    <source>
        <dbReference type="SMART" id="SM00574"/>
    </source>
</evidence>
<keyword evidence="4" id="KW-1185">Reference proteome</keyword>
<name>A0A835FVA2_9POAL</name>
<gene>
    <name evidence="3" type="ORF">HU200_004207</name>
</gene>
<evidence type="ECO:0000256" key="1">
    <source>
        <dbReference type="SAM" id="MobiDB-lite"/>
    </source>
</evidence>
<feature type="domain" description="POX" evidence="2">
    <location>
        <begin position="73"/>
        <end position="149"/>
    </location>
</feature>
<organism evidence="3 4">
    <name type="scientific">Digitaria exilis</name>
    <dbReference type="NCBI Taxonomy" id="1010633"/>
    <lineage>
        <taxon>Eukaryota</taxon>
        <taxon>Viridiplantae</taxon>
        <taxon>Streptophyta</taxon>
        <taxon>Embryophyta</taxon>
        <taxon>Tracheophyta</taxon>
        <taxon>Spermatophyta</taxon>
        <taxon>Magnoliopsida</taxon>
        <taxon>Liliopsida</taxon>
        <taxon>Poales</taxon>
        <taxon>Poaceae</taxon>
        <taxon>PACMAD clade</taxon>
        <taxon>Panicoideae</taxon>
        <taxon>Panicodae</taxon>
        <taxon>Paniceae</taxon>
        <taxon>Anthephorinae</taxon>
        <taxon>Digitaria</taxon>
    </lineage>
</organism>
<sequence>MAVHHPNLLDLPPNTVVAMEPPHQQQLSFDHGQLLALHATDGGMSSASVSLSLYNLDDTTPSLMFGHIQQQLMPAAWSMMSSKYLDPAQELLTEFCSLPEGDLLHDKQRRPPPSSSSSSGGHPSSLMSSMDLLELERRKTRLLSMVEEV</sequence>
<protein>
    <recommendedName>
        <fullName evidence="2">POX domain-containing protein</fullName>
    </recommendedName>
</protein>
<evidence type="ECO:0000313" key="3">
    <source>
        <dbReference type="EMBL" id="KAF8775816.1"/>
    </source>
</evidence>
<proteinExistence type="predicted"/>
<dbReference type="EMBL" id="JACEFO010000275">
    <property type="protein sequence ID" value="KAF8775816.1"/>
    <property type="molecule type" value="Genomic_DNA"/>
</dbReference>
<dbReference type="SMART" id="SM00574">
    <property type="entry name" value="POX"/>
    <property type="match status" value="1"/>
</dbReference>